<proteinExistence type="predicted"/>
<reference evidence="2" key="2">
    <citation type="submission" date="2016-05" db="EMBL/GenBank/DDBJ databases">
        <title>Comparative analysis highlights variable genome content of wheat rusts and divergence of the mating loci.</title>
        <authorList>
            <person name="Cuomo C.A."/>
            <person name="Bakkeren G."/>
            <person name="Szabo L."/>
            <person name="Khalil H."/>
            <person name="Joly D."/>
            <person name="Goldberg J."/>
            <person name="Young S."/>
            <person name="Zeng Q."/>
            <person name="Fellers J."/>
        </authorList>
    </citation>
    <scope>NUCLEOTIDE SEQUENCE [LARGE SCALE GENOMIC DNA]</scope>
    <source>
        <strain evidence="2">1-1 BBBD Race 1</strain>
    </source>
</reference>
<reference evidence="3" key="4">
    <citation type="submission" date="2025-05" db="UniProtKB">
        <authorList>
            <consortium name="EnsemblFungi"/>
        </authorList>
    </citation>
    <scope>IDENTIFICATION</scope>
    <source>
        <strain evidence="3">isolate 1-1 / race 1 (BBBD)</strain>
    </source>
</reference>
<keyword evidence="4" id="KW-1185">Reference proteome</keyword>
<accession>A0A180H0V0</accession>
<name>A0A180H0V0_PUCT1</name>
<reference evidence="2" key="1">
    <citation type="submission" date="2009-11" db="EMBL/GenBank/DDBJ databases">
        <authorList>
            <consortium name="The Broad Institute Genome Sequencing Platform"/>
            <person name="Ward D."/>
            <person name="Feldgarden M."/>
            <person name="Earl A."/>
            <person name="Young S.K."/>
            <person name="Zeng Q."/>
            <person name="Koehrsen M."/>
            <person name="Alvarado L."/>
            <person name="Berlin A."/>
            <person name="Bochicchio J."/>
            <person name="Borenstein D."/>
            <person name="Chapman S.B."/>
            <person name="Chen Z."/>
            <person name="Engels R."/>
            <person name="Freedman E."/>
            <person name="Gellesch M."/>
            <person name="Goldberg J."/>
            <person name="Griggs A."/>
            <person name="Gujja S."/>
            <person name="Heilman E."/>
            <person name="Heiman D."/>
            <person name="Hepburn T."/>
            <person name="Howarth C."/>
            <person name="Jen D."/>
            <person name="Larson L."/>
            <person name="Lewis B."/>
            <person name="Mehta T."/>
            <person name="Park D."/>
            <person name="Pearson M."/>
            <person name="Roberts A."/>
            <person name="Saif S."/>
            <person name="Shea T."/>
            <person name="Shenoy N."/>
            <person name="Sisk P."/>
            <person name="Stolte C."/>
            <person name="Sykes S."/>
            <person name="Thomson T."/>
            <person name="Walk T."/>
            <person name="White J."/>
            <person name="Yandava C."/>
            <person name="Izard J."/>
            <person name="Baranova O.V."/>
            <person name="Blanton J.M."/>
            <person name="Tanner A.C."/>
            <person name="Dewhirst F.E."/>
            <person name="Haas B."/>
            <person name="Nusbaum C."/>
            <person name="Birren B."/>
        </authorList>
    </citation>
    <scope>NUCLEOTIDE SEQUENCE [LARGE SCALE GENOMIC DNA]</scope>
    <source>
        <strain evidence="2">1-1 BBBD Race 1</strain>
    </source>
</reference>
<evidence type="ECO:0000313" key="4">
    <source>
        <dbReference type="Proteomes" id="UP000005240"/>
    </source>
</evidence>
<reference evidence="3 4" key="3">
    <citation type="journal article" date="2017" name="G3 (Bethesda)">
        <title>Comparative analysis highlights variable genome content of wheat rusts and divergence of the mating loci.</title>
        <authorList>
            <person name="Cuomo C.A."/>
            <person name="Bakkeren G."/>
            <person name="Khalil H.B."/>
            <person name="Panwar V."/>
            <person name="Joly D."/>
            <person name="Linning R."/>
            <person name="Sakthikumar S."/>
            <person name="Song X."/>
            <person name="Adiconis X."/>
            <person name="Fan L."/>
            <person name="Goldberg J.M."/>
            <person name="Levin J.Z."/>
            <person name="Young S."/>
            <person name="Zeng Q."/>
            <person name="Anikster Y."/>
            <person name="Bruce M."/>
            <person name="Wang M."/>
            <person name="Yin C."/>
            <person name="McCallum B."/>
            <person name="Szabo L.J."/>
            <person name="Hulbert S."/>
            <person name="Chen X."/>
            <person name="Fellers J.P."/>
        </authorList>
    </citation>
    <scope>NUCLEOTIDE SEQUENCE</scope>
    <source>
        <strain evidence="3">isolate 1-1 / race 1 (BBBD)</strain>
        <strain evidence="4">Isolate 1-1 / race 1 (BBBD)</strain>
    </source>
</reference>
<feature type="region of interest" description="Disordered" evidence="1">
    <location>
        <begin position="678"/>
        <end position="697"/>
    </location>
</feature>
<organism evidence="2">
    <name type="scientific">Puccinia triticina (isolate 1-1 / race 1 (BBBD))</name>
    <name type="common">Brown leaf rust fungus</name>
    <dbReference type="NCBI Taxonomy" id="630390"/>
    <lineage>
        <taxon>Eukaryota</taxon>
        <taxon>Fungi</taxon>
        <taxon>Dikarya</taxon>
        <taxon>Basidiomycota</taxon>
        <taxon>Pucciniomycotina</taxon>
        <taxon>Pucciniomycetes</taxon>
        <taxon>Pucciniales</taxon>
        <taxon>Pucciniaceae</taxon>
        <taxon>Puccinia</taxon>
    </lineage>
</organism>
<gene>
    <name evidence="2" type="ORF">PTTG_04125</name>
</gene>
<feature type="region of interest" description="Disordered" evidence="1">
    <location>
        <begin position="323"/>
        <end position="342"/>
    </location>
</feature>
<evidence type="ECO:0000313" key="3">
    <source>
        <dbReference type="EnsemblFungi" id="PTTG_04125-t43_1-p1"/>
    </source>
</evidence>
<feature type="region of interest" description="Disordered" evidence="1">
    <location>
        <begin position="786"/>
        <end position="832"/>
    </location>
</feature>
<sequence>MLKDNPAADSTLPSSTNAQESMHRVYYMFSAGKKPVMLGMGELYAFVKALEKDYQYVMRGNPIEYGTQLKKQIEVSQSLGWSKPTKRRKNDINDGRPPDTTAELLDEKNRPQKRAKLGRPPNSRNVDRHPMHTFVSYGDSADPRKKNRCWLVAALESLYAVFSPVWMMEPSGRKNGLFSLLLNHFNSRATWELTQSSAIRSILTRGSNSLFDAAHALHPQSFVCGAFASLDFFMEILLDPKTNTSKVLPKLFSTVEHRKLACALHPDGAPIADPRSVRESFVVKIKRSMFVSNQISCANLAELLRKWTTEGINGVSGLQCQHNKNTATTTRKKSSRQAPPIAPCPPLSAESRLAFVHGNAPVHLYFHVGVAEIERADQQSFLAEINWPFKITMCGVGYTLISRGFWDGAHYFGKVLRNVNGITAVWKHNNLQNKGIATMVDGVPGSISGAQPHTSWLIYSRKWSIEEANFVDLGIHNMKRDNPRVQSESCIPFIGMGAVIESLYHSPMPIPQNDGRKTAHQDIPAVIITDAIRQDARVESEEVSQTKLPGLKIKIRFGKNGWGGKVQGGTTSSLPEEAGLRSQGNDVGTMANPAINDSAAFPAIDDSAACPPATFPAVKPRRKHNRTIAAKPPVAKPAIDDSAAFPAINDSASCPPATFPTVKPRRKCNRTITAKPQNKRIRPTKQPMSQDDSNSTLPATFPAVKARIKPVRLTAEQISQAAFNLTAGIEPSRPAETPALRPALENKPSAKRGRPRKNTCVTSKTFQPAPLNDEDWNRIEAHYWRSVQEEDGRNEAAEGLCGSSETASKAVDVPVQERKGKAKPKQKSTSAN</sequence>
<dbReference type="EMBL" id="ADAS02000010">
    <property type="protein sequence ID" value="OAV97963.1"/>
    <property type="molecule type" value="Genomic_DNA"/>
</dbReference>
<feature type="region of interest" description="Disordered" evidence="1">
    <location>
        <begin position="80"/>
        <end position="131"/>
    </location>
</feature>
<dbReference type="STRING" id="630390.A0A180H0V0"/>
<protein>
    <submittedName>
        <fullName evidence="2 3">Uncharacterized protein</fullName>
    </submittedName>
</protein>
<evidence type="ECO:0000313" key="2">
    <source>
        <dbReference type="EMBL" id="OAV97963.1"/>
    </source>
</evidence>
<dbReference type="EnsemblFungi" id="PTTG_04125-t43_1">
    <property type="protein sequence ID" value="PTTG_04125-t43_1-p1"/>
    <property type="gene ID" value="PTTG_04125"/>
</dbReference>
<feature type="compositionally biased region" description="Polar residues" evidence="1">
    <location>
        <begin position="686"/>
        <end position="697"/>
    </location>
</feature>
<feature type="compositionally biased region" description="Basic and acidic residues" evidence="1">
    <location>
        <begin position="786"/>
        <end position="796"/>
    </location>
</feature>
<dbReference type="AlphaFoldDB" id="A0A180H0V0"/>
<feature type="region of interest" description="Disordered" evidence="1">
    <location>
        <begin position="730"/>
        <end position="773"/>
    </location>
</feature>
<evidence type="ECO:0000256" key="1">
    <source>
        <dbReference type="SAM" id="MobiDB-lite"/>
    </source>
</evidence>
<dbReference type="Proteomes" id="UP000005240">
    <property type="component" value="Unassembled WGS sequence"/>
</dbReference>
<dbReference type="VEuPathDB" id="FungiDB:PTTG_04125"/>
<dbReference type="OrthoDB" id="2624269at2759"/>